<proteinExistence type="predicted"/>
<keyword evidence="3" id="KW-1185">Reference proteome</keyword>
<gene>
    <name evidence="2" type="ORF">ACFO3E_20275</name>
</gene>
<evidence type="ECO:0000313" key="3">
    <source>
        <dbReference type="Proteomes" id="UP001595957"/>
    </source>
</evidence>
<dbReference type="Proteomes" id="UP001595957">
    <property type="component" value="Unassembled WGS sequence"/>
</dbReference>
<organism evidence="2 3">
    <name type="scientific">Sphingobium tyrosinilyticum</name>
    <dbReference type="NCBI Taxonomy" id="2715436"/>
    <lineage>
        <taxon>Bacteria</taxon>
        <taxon>Pseudomonadati</taxon>
        <taxon>Pseudomonadota</taxon>
        <taxon>Alphaproteobacteria</taxon>
        <taxon>Sphingomonadales</taxon>
        <taxon>Sphingomonadaceae</taxon>
        <taxon>Sphingobium</taxon>
    </lineage>
</organism>
<evidence type="ECO:0000256" key="1">
    <source>
        <dbReference type="SAM" id="SignalP"/>
    </source>
</evidence>
<feature type="chain" id="PRO_5045731283" evidence="1">
    <location>
        <begin position="23"/>
        <end position="115"/>
    </location>
</feature>
<sequence>MSIVAKMVAVSACALMSTAAMASSIPFESNGRTVEVGYQDLDLAKKADQRELTLRIRRAAVKVCPGRSVQESRSCQLAALDHVREPMAAAIASAQGRDAGQFAEVSKDKVPGSAD</sequence>
<dbReference type="NCBIfam" id="TIGR04433">
    <property type="entry name" value="UrcA_uranyl"/>
    <property type="match status" value="1"/>
</dbReference>
<dbReference type="EMBL" id="JBHSFZ010000064">
    <property type="protein sequence ID" value="MFC4596490.1"/>
    <property type="molecule type" value="Genomic_DNA"/>
</dbReference>
<name>A0ABV9F3J1_9SPHN</name>
<accession>A0ABV9F3J1</accession>
<keyword evidence="1" id="KW-0732">Signal</keyword>
<protein>
    <submittedName>
        <fullName evidence="2">UrcA family protein</fullName>
    </submittedName>
</protein>
<dbReference type="RefSeq" id="WP_066527503.1">
    <property type="nucleotide sequence ID" value="NZ_JBHSFZ010000064.1"/>
</dbReference>
<reference evidence="3" key="1">
    <citation type="journal article" date="2019" name="Int. J. Syst. Evol. Microbiol.">
        <title>The Global Catalogue of Microorganisms (GCM) 10K type strain sequencing project: providing services to taxonomists for standard genome sequencing and annotation.</title>
        <authorList>
            <consortium name="The Broad Institute Genomics Platform"/>
            <consortium name="The Broad Institute Genome Sequencing Center for Infectious Disease"/>
            <person name="Wu L."/>
            <person name="Ma J."/>
        </authorList>
    </citation>
    <scope>NUCLEOTIDE SEQUENCE [LARGE SCALE GENOMIC DNA]</scope>
    <source>
        <strain evidence="3">NBRC 103632</strain>
    </source>
</reference>
<dbReference type="InterPro" id="IPR030972">
    <property type="entry name" value="UrcA_uranyl"/>
</dbReference>
<evidence type="ECO:0000313" key="2">
    <source>
        <dbReference type="EMBL" id="MFC4596490.1"/>
    </source>
</evidence>
<feature type="signal peptide" evidence="1">
    <location>
        <begin position="1"/>
        <end position="22"/>
    </location>
</feature>
<comment type="caution">
    <text evidence="2">The sequence shown here is derived from an EMBL/GenBank/DDBJ whole genome shotgun (WGS) entry which is preliminary data.</text>
</comment>